<protein>
    <submittedName>
        <fullName evidence="2">Uncharacterized protein</fullName>
    </submittedName>
</protein>
<reference evidence="2" key="1">
    <citation type="journal article" date="2022" name="bioRxiv">
        <title>Deciphering the potential niche of two novel black yeast fungi from a biological soil crust based on their genomes, phenotypes, and melanin regulation.</title>
        <authorList>
            <consortium name="DOE Joint Genome Institute"/>
            <person name="Carr E.C."/>
            <person name="Barton Q."/>
            <person name="Grambo S."/>
            <person name="Sullivan M."/>
            <person name="Renfro C.M."/>
            <person name="Kuo A."/>
            <person name="Pangilinan J."/>
            <person name="Lipzen A."/>
            <person name="Keymanesh K."/>
            <person name="Savage E."/>
            <person name="Barry K."/>
            <person name="Grigoriev I.V."/>
            <person name="Riekhof W.R."/>
            <person name="Harris S.S."/>
        </authorList>
    </citation>
    <scope>NUCLEOTIDE SEQUENCE</scope>
    <source>
        <strain evidence="2">JF 03-4F</strain>
    </source>
</reference>
<gene>
    <name evidence="2" type="ORF">EDD36DRAFT_419581</name>
</gene>
<organism evidence="2 3">
    <name type="scientific">Exophiala viscosa</name>
    <dbReference type="NCBI Taxonomy" id="2486360"/>
    <lineage>
        <taxon>Eukaryota</taxon>
        <taxon>Fungi</taxon>
        <taxon>Dikarya</taxon>
        <taxon>Ascomycota</taxon>
        <taxon>Pezizomycotina</taxon>
        <taxon>Eurotiomycetes</taxon>
        <taxon>Chaetothyriomycetidae</taxon>
        <taxon>Chaetothyriales</taxon>
        <taxon>Herpotrichiellaceae</taxon>
        <taxon>Exophiala</taxon>
    </lineage>
</organism>
<dbReference type="AlphaFoldDB" id="A0AAN6DXQ8"/>
<proteinExistence type="predicted"/>
<sequence length="270" mass="29580">MSMASTTATDAVPPLTRAPSTGTSSTSSAANTDQASSILGDGYILEAQDGALTIPSRYLADADLLCPFQILDCECVFADIISFKTHVFSHFRGHELPTIADCFLCDNKYSQGLEDDAAFAWNTMLSHLVHDHFRKGQKLATVRTDFALMRWMYCRRIINEHQFKRTQMVPVPILLPGANNWRTQTFSIPRAPQAPSASPPAALVAHMGRSVGYQSESYTVNAGRRAERRRLDATRPMIRTRPTFESQRGAESPSIGGRSLSIASAPVSVG</sequence>
<feature type="region of interest" description="Disordered" evidence="1">
    <location>
        <begin position="1"/>
        <end position="31"/>
    </location>
</feature>
<name>A0AAN6DXQ8_9EURO</name>
<evidence type="ECO:0000256" key="1">
    <source>
        <dbReference type="SAM" id="MobiDB-lite"/>
    </source>
</evidence>
<accession>A0AAN6DXQ8</accession>
<dbReference type="Proteomes" id="UP001203852">
    <property type="component" value="Unassembled WGS sequence"/>
</dbReference>
<feature type="compositionally biased region" description="Low complexity" evidence="1">
    <location>
        <begin position="17"/>
        <end position="31"/>
    </location>
</feature>
<keyword evidence="3" id="KW-1185">Reference proteome</keyword>
<evidence type="ECO:0000313" key="2">
    <source>
        <dbReference type="EMBL" id="KAI1613444.1"/>
    </source>
</evidence>
<evidence type="ECO:0000313" key="3">
    <source>
        <dbReference type="Proteomes" id="UP001203852"/>
    </source>
</evidence>
<feature type="region of interest" description="Disordered" evidence="1">
    <location>
        <begin position="231"/>
        <end position="270"/>
    </location>
</feature>
<dbReference type="EMBL" id="MU404354">
    <property type="protein sequence ID" value="KAI1613444.1"/>
    <property type="molecule type" value="Genomic_DNA"/>
</dbReference>
<comment type="caution">
    <text evidence="2">The sequence shown here is derived from an EMBL/GenBank/DDBJ whole genome shotgun (WGS) entry which is preliminary data.</text>
</comment>